<comment type="caution">
    <text evidence="2">The sequence shown here is derived from an EMBL/GenBank/DDBJ whole genome shotgun (WGS) entry which is preliminary data.</text>
</comment>
<feature type="compositionally biased region" description="Low complexity" evidence="1">
    <location>
        <begin position="100"/>
        <end position="118"/>
    </location>
</feature>
<feature type="compositionally biased region" description="Low complexity" evidence="1">
    <location>
        <begin position="307"/>
        <end position="319"/>
    </location>
</feature>
<feature type="compositionally biased region" description="Acidic residues" evidence="1">
    <location>
        <begin position="333"/>
        <end position="359"/>
    </location>
</feature>
<reference evidence="2" key="1">
    <citation type="submission" date="2021-02" db="EMBL/GenBank/DDBJ databases">
        <authorList>
            <person name="Nowell W R."/>
        </authorList>
    </citation>
    <scope>NUCLEOTIDE SEQUENCE</scope>
</reference>
<feature type="region of interest" description="Disordered" evidence="1">
    <location>
        <begin position="236"/>
        <end position="270"/>
    </location>
</feature>
<protein>
    <submittedName>
        <fullName evidence="2">Uncharacterized protein</fullName>
    </submittedName>
</protein>
<accession>A0A815N6J3</accession>
<gene>
    <name evidence="2" type="ORF">XAT740_LOCUS35898</name>
</gene>
<dbReference type="EMBL" id="CAJNOR010003637">
    <property type="protein sequence ID" value="CAF1433216.1"/>
    <property type="molecule type" value="Genomic_DNA"/>
</dbReference>
<keyword evidence="3" id="KW-1185">Reference proteome</keyword>
<feature type="compositionally biased region" description="Basic and acidic residues" evidence="1">
    <location>
        <begin position="409"/>
        <end position="419"/>
    </location>
</feature>
<feature type="region of interest" description="Disordered" evidence="1">
    <location>
        <begin position="53"/>
        <end position="179"/>
    </location>
</feature>
<name>A0A815N6J3_ADIRI</name>
<organism evidence="2 3">
    <name type="scientific">Adineta ricciae</name>
    <name type="common">Rotifer</name>
    <dbReference type="NCBI Taxonomy" id="249248"/>
    <lineage>
        <taxon>Eukaryota</taxon>
        <taxon>Metazoa</taxon>
        <taxon>Spiralia</taxon>
        <taxon>Gnathifera</taxon>
        <taxon>Rotifera</taxon>
        <taxon>Eurotatoria</taxon>
        <taxon>Bdelloidea</taxon>
        <taxon>Adinetida</taxon>
        <taxon>Adinetidae</taxon>
        <taxon>Adineta</taxon>
    </lineage>
</organism>
<feature type="compositionally biased region" description="Acidic residues" evidence="1">
    <location>
        <begin position="244"/>
        <end position="262"/>
    </location>
</feature>
<feature type="compositionally biased region" description="Basic residues" evidence="1">
    <location>
        <begin position="292"/>
        <end position="306"/>
    </location>
</feature>
<feature type="compositionally biased region" description="Polar residues" evidence="1">
    <location>
        <begin position="364"/>
        <end position="374"/>
    </location>
</feature>
<dbReference type="AlphaFoldDB" id="A0A815N6J3"/>
<evidence type="ECO:0000313" key="3">
    <source>
        <dbReference type="Proteomes" id="UP000663828"/>
    </source>
</evidence>
<evidence type="ECO:0000256" key="1">
    <source>
        <dbReference type="SAM" id="MobiDB-lite"/>
    </source>
</evidence>
<proteinExistence type="predicted"/>
<evidence type="ECO:0000313" key="2">
    <source>
        <dbReference type="EMBL" id="CAF1433216.1"/>
    </source>
</evidence>
<feature type="compositionally biased region" description="Polar residues" evidence="1">
    <location>
        <begin position="162"/>
        <end position="179"/>
    </location>
</feature>
<sequence length="419" mass="45754">MDNPVFLDEEIPFVESGVYEIDEATGGGSGTTTTTTLGHGNIISLNHQTHHFEDDPMWSTGAPIKRGRRPKSQAVVITTSSPSIQKPEPKRRGRKPKQETLLSTNNNNNNNDLNDILSESTEDINPRQQRRSASAKSNKKMKTDDQQQLSEETGLRSKRSIKLSSQQNSQMLTSNSTLNQLPITSNNSAKMNINASGSIVILGNTNRDGKSIITNTTTASYDQAAILQALCQAGVNPLHHDPTGDDSDSDSDDESGSDDESMVNDSGNHRLSDMDELINAATAASSSSSARNRQRAKPTHQKKSAVTRRSATATNNNSNSKKKQASLDKSVSDDDDDDDDDEDDDEDEDDSSDNEDLDELGVGNDTNNNLNSIVDSLDGDPSLIVPPDFSNPDYVQNLVKPHRKRRTHLPTDDQPKTIR</sequence>
<dbReference type="Proteomes" id="UP000663828">
    <property type="component" value="Unassembled WGS sequence"/>
</dbReference>
<feature type="non-terminal residue" evidence="2">
    <location>
        <position position="1"/>
    </location>
</feature>
<feature type="compositionally biased region" description="Polar residues" evidence="1">
    <location>
        <begin position="75"/>
        <end position="84"/>
    </location>
</feature>
<feature type="region of interest" description="Disordered" evidence="1">
    <location>
        <begin position="282"/>
        <end position="419"/>
    </location>
</feature>